<dbReference type="PANTHER" id="PTHR46771">
    <property type="entry name" value="DETERIN"/>
    <property type="match status" value="1"/>
</dbReference>
<reference evidence="3" key="1">
    <citation type="submission" date="2021-06" db="EMBL/GenBank/DDBJ databases">
        <authorList>
            <person name="Kallberg Y."/>
            <person name="Tangrot J."/>
            <person name="Rosling A."/>
        </authorList>
    </citation>
    <scope>NUCLEOTIDE SEQUENCE</scope>
    <source>
        <strain evidence="3">CL551</strain>
    </source>
</reference>
<dbReference type="AlphaFoldDB" id="A0A9N8VPX1"/>
<keyword evidence="2" id="KW-0862">Zinc</keyword>
<accession>A0A9N8VPX1</accession>
<dbReference type="SUPFAM" id="SSF57924">
    <property type="entry name" value="Inhibitor of apoptosis (IAP) repeat"/>
    <property type="match status" value="2"/>
</dbReference>
<dbReference type="Gene3D" id="1.10.1170.10">
    <property type="entry name" value="Inhibitor Of Apoptosis Protein (2mihbC-IAP-1), Chain A"/>
    <property type="match status" value="2"/>
</dbReference>
<dbReference type="OrthoDB" id="2196114at2759"/>
<keyword evidence="1" id="KW-0479">Metal-binding</keyword>
<comment type="caution">
    <text evidence="3">The sequence shown here is derived from an EMBL/GenBank/DDBJ whole genome shotgun (WGS) entry which is preliminary data.</text>
</comment>
<keyword evidence="4" id="KW-1185">Reference proteome</keyword>
<organism evidence="3 4">
    <name type="scientific">Acaulospora morrowiae</name>
    <dbReference type="NCBI Taxonomy" id="94023"/>
    <lineage>
        <taxon>Eukaryota</taxon>
        <taxon>Fungi</taxon>
        <taxon>Fungi incertae sedis</taxon>
        <taxon>Mucoromycota</taxon>
        <taxon>Glomeromycotina</taxon>
        <taxon>Glomeromycetes</taxon>
        <taxon>Diversisporales</taxon>
        <taxon>Acaulosporaceae</taxon>
        <taxon>Acaulospora</taxon>
    </lineage>
</organism>
<evidence type="ECO:0000313" key="3">
    <source>
        <dbReference type="EMBL" id="CAG8455786.1"/>
    </source>
</evidence>
<proteinExistence type="predicted"/>
<name>A0A9N8VPX1_9GLOM</name>
<dbReference type="Proteomes" id="UP000789342">
    <property type="component" value="Unassembled WGS sequence"/>
</dbReference>
<dbReference type="PROSITE" id="PS50143">
    <property type="entry name" value="BIR_REPEAT_2"/>
    <property type="match status" value="2"/>
</dbReference>
<dbReference type="EMBL" id="CAJVPV010000415">
    <property type="protein sequence ID" value="CAG8455786.1"/>
    <property type="molecule type" value="Genomic_DNA"/>
</dbReference>
<dbReference type="CDD" id="cd00022">
    <property type="entry name" value="BIR"/>
    <property type="match status" value="1"/>
</dbReference>
<evidence type="ECO:0000256" key="1">
    <source>
        <dbReference type="ARBA" id="ARBA00022723"/>
    </source>
</evidence>
<dbReference type="SMART" id="SM00238">
    <property type="entry name" value="BIR"/>
    <property type="match status" value="2"/>
</dbReference>
<dbReference type="PANTHER" id="PTHR46771:SF5">
    <property type="entry name" value="DETERIN"/>
    <property type="match status" value="1"/>
</dbReference>
<dbReference type="InterPro" id="IPR001370">
    <property type="entry name" value="BIR_rpt"/>
</dbReference>
<gene>
    <name evidence="3" type="ORF">AMORRO_LOCUS1139</name>
</gene>
<evidence type="ECO:0000313" key="4">
    <source>
        <dbReference type="Proteomes" id="UP000789342"/>
    </source>
</evidence>
<protein>
    <submittedName>
        <fullName evidence="3">2658_t:CDS:1</fullName>
    </submittedName>
</protein>
<evidence type="ECO:0000256" key="2">
    <source>
        <dbReference type="ARBA" id="ARBA00022833"/>
    </source>
</evidence>
<sequence length="175" mass="20305">MSMYYYENRLNSFTSKKKKWPHTDKNYKATPEMLAKAGFYYLPAPRSPDNVICFLCHKSMEGWDPTDDPNIEHITHSPECAWALCYCMTRKFADKKLPSNLDDDHSPSSKRMEELRLMTFGNWWPHEGKKGWIGTAKKMAKAGFVFASSIHTPDNVMCTYCEVSLGDWEQKDDPM</sequence>
<dbReference type="Pfam" id="PF00653">
    <property type="entry name" value="BIR"/>
    <property type="match status" value="2"/>
</dbReference>
<dbReference type="InterPro" id="IPR051190">
    <property type="entry name" value="Baculoviral_IAP"/>
</dbReference>
<dbReference type="GO" id="GO:0046872">
    <property type="term" value="F:metal ion binding"/>
    <property type="evidence" value="ECO:0007669"/>
    <property type="project" value="UniProtKB-KW"/>
</dbReference>